<dbReference type="InterPro" id="IPR009057">
    <property type="entry name" value="Homeodomain-like_sf"/>
</dbReference>
<evidence type="ECO:0000313" key="5">
    <source>
        <dbReference type="EMBL" id="SMO80361.1"/>
    </source>
</evidence>
<name>A0A521EA89_9RHOB</name>
<proteinExistence type="predicted"/>
<protein>
    <submittedName>
        <fullName evidence="5">Transcriptional regulator, TetR family</fullName>
    </submittedName>
</protein>
<keyword evidence="1 2" id="KW-0238">DNA-binding</keyword>
<dbReference type="InterPro" id="IPR050109">
    <property type="entry name" value="HTH-type_TetR-like_transc_reg"/>
</dbReference>
<dbReference type="Pfam" id="PF00440">
    <property type="entry name" value="TetR_N"/>
    <property type="match status" value="1"/>
</dbReference>
<feature type="region of interest" description="Disordered" evidence="3">
    <location>
        <begin position="23"/>
        <end position="55"/>
    </location>
</feature>
<dbReference type="Gene3D" id="1.10.357.10">
    <property type="entry name" value="Tetracycline Repressor, domain 2"/>
    <property type="match status" value="1"/>
</dbReference>
<evidence type="ECO:0000256" key="1">
    <source>
        <dbReference type="ARBA" id="ARBA00023125"/>
    </source>
</evidence>
<sequence length="263" mass="30124">MMPVNKKFYLPVNEWSDIVHTRNSVQSLSKMERPEQTSTAPAEDNRPQNQHQLRSEATRARILDAAHRQFVANGLEGTRMEVIATEAGVNKSLVYRHFGNREQLYREVLMLAYTRVRDAEAALELPDDPVAALDRMVSFTLDYYLENPDFLILVGIENLKHGEHLRQIRHEGLHVSSLLDIIRRITCAGIEQKLFRETLDPVDFYMVISSQCWFTVATQHTFGITFGVDVLDPDNLAKRRALICDNVRRFALRDPAAHPATAR</sequence>
<dbReference type="AlphaFoldDB" id="A0A521EA89"/>
<evidence type="ECO:0000256" key="2">
    <source>
        <dbReference type="PROSITE-ProRule" id="PRU00335"/>
    </source>
</evidence>
<evidence type="ECO:0000256" key="3">
    <source>
        <dbReference type="SAM" id="MobiDB-lite"/>
    </source>
</evidence>
<organism evidence="5 6">
    <name type="scientific">Paracoccus laeviglucosivorans</name>
    <dbReference type="NCBI Taxonomy" id="1197861"/>
    <lineage>
        <taxon>Bacteria</taxon>
        <taxon>Pseudomonadati</taxon>
        <taxon>Pseudomonadota</taxon>
        <taxon>Alphaproteobacteria</taxon>
        <taxon>Rhodobacterales</taxon>
        <taxon>Paracoccaceae</taxon>
        <taxon>Paracoccus</taxon>
    </lineage>
</organism>
<dbReference type="PANTHER" id="PTHR30328">
    <property type="entry name" value="TRANSCRIPTIONAL REPRESSOR"/>
    <property type="match status" value="1"/>
</dbReference>
<dbReference type="PANTHER" id="PTHR30328:SF54">
    <property type="entry name" value="HTH-TYPE TRANSCRIPTIONAL REPRESSOR SCO4008"/>
    <property type="match status" value="1"/>
</dbReference>
<dbReference type="InterPro" id="IPR036271">
    <property type="entry name" value="Tet_transcr_reg_TetR-rel_C_sf"/>
</dbReference>
<accession>A0A521EA89</accession>
<evidence type="ECO:0000313" key="6">
    <source>
        <dbReference type="Proteomes" id="UP000319014"/>
    </source>
</evidence>
<dbReference type="SUPFAM" id="SSF46689">
    <property type="entry name" value="Homeodomain-like"/>
    <property type="match status" value="1"/>
</dbReference>
<feature type="domain" description="HTH tetR-type" evidence="4">
    <location>
        <begin position="56"/>
        <end position="116"/>
    </location>
</feature>
<gene>
    <name evidence="5" type="ORF">SAMN06265221_11214</name>
</gene>
<reference evidence="5 6" key="1">
    <citation type="submission" date="2017-05" db="EMBL/GenBank/DDBJ databases">
        <authorList>
            <person name="Varghese N."/>
            <person name="Submissions S."/>
        </authorList>
    </citation>
    <scope>NUCLEOTIDE SEQUENCE [LARGE SCALE GENOMIC DNA]</scope>
    <source>
        <strain evidence="5 6">DSM 100094</strain>
    </source>
</reference>
<dbReference type="GO" id="GO:0003677">
    <property type="term" value="F:DNA binding"/>
    <property type="evidence" value="ECO:0007669"/>
    <property type="project" value="UniProtKB-UniRule"/>
</dbReference>
<keyword evidence="6" id="KW-1185">Reference proteome</keyword>
<dbReference type="Proteomes" id="UP000319014">
    <property type="component" value="Unassembled WGS sequence"/>
</dbReference>
<dbReference type="Pfam" id="PF17938">
    <property type="entry name" value="TetR_C_29"/>
    <property type="match status" value="1"/>
</dbReference>
<dbReference type="PROSITE" id="PS50977">
    <property type="entry name" value="HTH_TETR_2"/>
    <property type="match status" value="1"/>
</dbReference>
<feature type="DNA-binding region" description="H-T-H motif" evidence="2">
    <location>
        <begin position="79"/>
        <end position="98"/>
    </location>
</feature>
<evidence type="ECO:0000259" key="4">
    <source>
        <dbReference type="PROSITE" id="PS50977"/>
    </source>
</evidence>
<dbReference type="InterPro" id="IPR041474">
    <property type="entry name" value="NicS_C"/>
</dbReference>
<dbReference type="InterPro" id="IPR001647">
    <property type="entry name" value="HTH_TetR"/>
</dbReference>
<dbReference type="SUPFAM" id="SSF48498">
    <property type="entry name" value="Tetracyclin repressor-like, C-terminal domain"/>
    <property type="match status" value="1"/>
</dbReference>
<dbReference type="EMBL" id="FXTK01000012">
    <property type="protein sequence ID" value="SMO80361.1"/>
    <property type="molecule type" value="Genomic_DNA"/>
</dbReference>
<dbReference type="PRINTS" id="PR00455">
    <property type="entry name" value="HTHTETR"/>
</dbReference>